<evidence type="ECO:0000313" key="2">
    <source>
        <dbReference type="Proteomes" id="UP001295794"/>
    </source>
</evidence>
<sequence>MAWSFDVGPQVPNVPEAESVLAFVDRIRPSTWLSPVLRPAADADSSSGAQEWWRFRARKTWQQPPCRYVMFHYQRRVNPVDRAHDVEHRFQTLCKISVASAGFRALSQGVMISDTGNHGLPKTSTIQDAGLSIIVSGCLSLLRERHSV</sequence>
<name>A0AAD2Q178_9AGAR</name>
<reference evidence="1" key="1">
    <citation type="submission" date="2023-11" db="EMBL/GenBank/DDBJ databases">
        <authorList>
            <person name="De Vega J J."/>
            <person name="De Vega J J."/>
        </authorList>
    </citation>
    <scope>NUCLEOTIDE SEQUENCE</scope>
</reference>
<keyword evidence="2" id="KW-1185">Reference proteome</keyword>
<dbReference type="EMBL" id="CAVNYO010000070">
    <property type="protein sequence ID" value="CAK5264760.1"/>
    <property type="molecule type" value="Genomic_DNA"/>
</dbReference>
<organism evidence="1 2">
    <name type="scientific">Mycena citricolor</name>
    <dbReference type="NCBI Taxonomy" id="2018698"/>
    <lineage>
        <taxon>Eukaryota</taxon>
        <taxon>Fungi</taxon>
        <taxon>Dikarya</taxon>
        <taxon>Basidiomycota</taxon>
        <taxon>Agaricomycotina</taxon>
        <taxon>Agaricomycetes</taxon>
        <taxon>Agaricomycetidae</taxon>
        <taxon>Agaricales</taxon>
        <taxon>Marasmiineae</taxon>
        <taxon>Mycenaceae</taxon>
        <taxon>Mycena</taxon>
    </lineage>
</organism>
<comment type="caution">
    <text evidence="1">The sequence shown here is derived from an EMBL/GenBank/DDBJ whole genome shotgun (WGS) entry which is preliminary data.</text>
</comment>
<dbReference type="Proteomes" id="UP001295794">
    <property type="component" value="Unassembled WGS sequence"/>
</dbReference>
<accession>A0AAD2Q178</accession>
<proteinExistence type="predicted"/>
<dbReference type="AlphaFoldDB" id="A0AAD2Q178"/>
<protein>
    <submittedName>
        <fullName evidence="1">Uncharacterized protein</fullName>
    </submittedName>
</protein>
<gene>
    <name evidence="1" type="ORF">MYCIT1_LOCUS5208</name>
</gene>
<evidence type="ECO:0000313" key="1">
    <source>
        <dbReference type="EMBL" id="CAK5264760.1"/>
    </source>
</evidence>